<dbReference type="CDD" id="cd17546">
    <property type="entry name" value="REC_hyHK_CKI1_RcsC-like"/>
    <property type="match status" value="1"/>
</dbReference>
<dbReference type="InterPro" id="IPR004358">
    <property type="entry name" value="Sig_transdc_His_kin-like_C"/>
</dbReference>
<dbReference type="PRINTS" id="PR00344">
    <property type="entry name" value="BCTRLSENSOR"/>
</dbReference>
<keyword evidence="5" id="KW-0808">Transferase</keyword>
<dbReference type="InterPro" id="IPR003661">
    <property type="entry name" value="HisK_dim/P_dom"/>
</dbReference>
<keyword evidence="9 11" id="KW-0472">Membrane</keyword>
<dbReference type="SMART" id="SM00388">
    <property type="entry name" value="HisKA"/>
    <property type="match status" value="1"/>
</dbReference>
<evidence type="ECO:0000256" key="6">
    <source>
        <dbReference type="ARBA" id="ARBA00022692"/>
    </source>
</evidence>
<dbReference type="InterPro" id="IPR013767">
    <property type="entry name" value="PAS_fold"/>
</dbReference>
<dbReference type="SUPFAM" id="SSF47384">
    <property type="entry name" value="Homodimeric domain of signal transducing histidine kinase"/>
    <property type="match status" value="1"/>
</dbReference>
<dbReference type="SMART" id="SM01079">
    <property type="entry name" value="CHASE"/>
    <property type="match status" value="1"/>
</dbReference>
<dbReference type="SUPFAM" id="SSF55874">
    <property type="entry name" value="ATPase domain of HSP90 chaperone/DNA topoisomerase II/histidine kinase"/>
    <property type="match status" value="1"/>
</dbReference>
<evidence type="ECO:0000256" key="2">
    <source>
        <dbReference type="ARBA" id="ARBA00004370"/>
    </source>
</evidence>
<dbReference type="Gene3D" id="3.30.450.20">
    <property type="entry name" value="PAS domain"/>
    <property type="match status" value="2"/>
</dbReference>
<dbReference type="Gene3D" id="3.30.450.350">
    <property type="entry name" value="CHASE domain"/>
    <property type="match status" value="1"/>
</dbReference>
<dbReference type="Pfam" id="PF03924">
    <property type="entry name" value="CHASE"/>
    <property type="match status" value="1"/>
</dbReference>
<evidence type="ECO:0000259" key="15">
    <source>
        <dbReference type="PROSITE" id="PS50113"/>
    </source>
</evidence>
<feature type="domain" description="PAS" evidence="14">
    <location>
        <begin position="354"/>
        <end position="423"/>
    </location>
</feature>
<dbReference type="Proteomes" id="UP001560296">
    <property type="component" value="Unassembled WGS sequence"/>
</dbReference>
<dbReference type="InterPro" id="IPR000700">
    <property type="entry name" value="PAS-assoc_C"/>
</dbReference>
<dbReference type="SUPFAM" id="SSF55785">
    <property type="entry name" value="PYP-like sensor domain (PAS domain)"/>
    <property type="match status" value="2"/>
</dbReference>
<dbReference type="PROSITE" id="PS50110">
    <property type="entry name" value="RESPONSE_REGULATORY"/>
    <property type="match status" value="3"/>
</dbReference>
<feature type="modified residue" description="4-aspartylphosphate" evidence="10">
    <location>
        <position position="1037"/>
    </location>
</feature>
<accession>A0ABV3YW65</accession>
<dbReference type="InterPro" id="IPR005467">
    <property type="entry name" value="His_kinase_dom"/>
</dbReference>
<evidence type="ECO:0000259" key="12">
    <source>
        <dbReference type="PROSITE" id="PS50109"/>
    </source>
</evidence>
<dbReference type="CDD" id="cd16922">
    <property type="entry name" value="HATPase_EvgS-ArcB-TorS-like"/>
    <property type="match status" value="1"/>
</dbReference>
<dbReference type="RefSeq" id="WP_369288525.1">
    <property type="nucleotide sequence ID" value="NZ_JBFTEG010000013.1"/>
</dbReference>
<reference evidence="17 18" key="1">
    <citation type="submission" date="2024-07" db="EMBL/GenBank/DDBJ databases">
        <authorList>
            <person name="Li M."/>
        </authorList>
    </citation>
    <scope>NUCLEOTIDE SEQUENCE [LARGE SCALE GENOMIC DNA]</scope>
    <source>
        <strain evidence="17 18">25A3E</strain>
    </source>
</reference>
<dbReference type="Pfam" id="PF00512">
    <property type="entry name" value="HisKA"/>
    <property type="match status" value="1"/>
</dbReference>
<dbReference type="Pfam" id="PF02518">
    <property type="entry name" value="HATPase_c"/>
    <property type="match status" value="1"/>
</dbReference>
<feature type="transmembrane region" description="Helical" evidence="11">
    <location>
        <begin position="316"/>
        <end position="336"/>
    </location>
</feature>
<dbReference type="EMBL" id="JBFTEG010000013">
    <property type="protein sequence ID" value="MEX6503581.1"/>
    <property type="molecule type" value="Genomic_DNA"/>
</dbReference>
<keyword evidence="4 10" id="KW-0597">Phosphoprotein</keyword>
<feature type="domain" description="Response regulatory" evidence="13">
    <location>
        <begin position="1130"/>
        <end position="1245"/>
    </location>
</feature>
<dbReference type="Pfam" id="PF00989">
    <property type="entry name" value="PAS"/>
    <property type="match status" value="2"/>
</dbReference>
<dbReference type="InterPro" id="IPR006189">
    <property type="entry name" value="CHASE_dom"/>
</dbReference>
<evidence type="ECO:0000259" key="14">
    <source>
        <dbReference type="PROSITE" id="PS50112"/>
    </source>
</evidence>
<dbReference type="SMART" id="SM00448">
    <property type="entry name" value="REC"/>
    <property type="match status" value="3"/>
</dbReference>
<dbReference type="InterPro" id="IPR036890">
    <property type="entry name" value="HATPase_C_sf"/>
</dbReference>
<name>A0ABV3YW65_9PSED</name>
<organism evidence="17 18">
    <name type="scientific">Pseudomonas zhanjiangensis</name>
    <dbReference type="NCBI Taxonomy" id="3239015"/>
    <lineage>
        <taxon>Bacteria</taxon>
        <taxon>Pseudomonadati</taxon>
        <taxon>Pseudomonadota</taxon>
        <taxon>Gammaproteobacteria</taxon>
        <taxon>Pseudomonadales</taxon>
        <taxon>Pseudomonadaceae</taxon>
        <taxon>Pseudomonas</taxon>
    </lineage>
</organism>
<dbReference type="Pfam" id="PF00072">
    <property type="entry name" value="Response_reg"/>
    <property type="match status" value="3"/>
</dbReference>
<dbReference type="Gene3D" id="3.40.50.2300">
    <property type="match status" value="3"/>
</dbReference>
<feature type="transmembrane region" description="Helical" evidence="11">
    <location>
        <begin position="12"/>
        <end position="32"/>
    </location>
</feature>
<dbReference type="SUPFAM" id="SSF52172">
    <property type="entry name" value="CheY-like"/>
    <property type="match status" value="3"/>
</dbReference>
<evidence type="ECO:0000313" key="17">
    <source>
        <dbReference type="EMBL" id="MEX6503581.1"/>
    </source>
</evidence>
<evidence type="ECO:0000256" key="10">
    <source>
        <dbReference type="PROSITE-ProRule" id="PRU00169"/>
    </source>
</evidence>
<gene>
    <name evidence="17" type="ORF">AB5S05_16075</name>
</gene>
<dbReference type="SMART" id="SM00387">
    <property type="entry name" value="HATPase_c"/>
    <property type="match status" value="1"/>
</dbReference>
<keyword evidence="6 11" id="KW-0812">Transmembrane</keyword>
<feature type="domain" description="Histidine kinase" evidence="12">
    <location>
        <begin position="620"/>
        <end position="846"/>
    </location>
</feature>
<evidence type="ECO:0000259" key="16">
    <source>
        <dbReference type="PROSITE" id="PS50839"/>
    </source>
</evidence>
<dbReference type="Gene3D" id="1.10.287.130">
    <property type="match status" value="1"/>
</dbReference>
<evidence type="ECO:0000256" key="4">
    <source>
        <dbReference type="ARBA" id="ARBA00022553"/>
    </source>
</evidence>
<evidence type="ECO:0000256" key="11">
    <source>
        <dbReference type="SAM" id="Phobius"/>
    </source>
</evidence>
<evidence type="ECO:0000256" key="9">
    <source>
        <dbReference type="ARBA" id="ARBA00023136"/>
    </source>
</evidence>
<feature type="domain" description="PAC" evidence="15">
    <location>
        <begin position="552"/>
        <end position="602"/>
    </location>
</feature>
<dbReference type="InterPro" id="IPR001610">
    <property type="entry name" value="PAC"/>
</dbReference>
<dbReference type="PROSITE" id="PS50109">
    <property type="entry name" value="HIS_KIN"/>
    <property type="match status" value="1"/>
</dbReference>
<dbReference type="InterPro" id="IPR035965">
    <property type="entry name" value="PAS-like_dom_sf"/>
</dbReference>
<evidence type="ECO:0000259" key="13">
    <source>
        <dbReference type="PROSITE" id="PS50110"/>
    </source>
</evidence>
<evidence type="ECO:0000256" key="3">
    <source>
        <dbReference type="ARBA" id="ARBA00012438"/>
    </source>
</evidence>
<feature type="domain" description="PAS" evidence="14">
    <location>
        <begin position="475"/>
        <end position="544"/>
    </location>
</feature>
<evidence type="ECO:0000256" key="8">
    <source>
        <dbReference type="ARBA" id="ARBA00022989"/>
    </source>
</evidence>
<comment type="caution">
    <text evidence="17">The sequence shown here is derived from an EMBL/GenBank/DDBJ whole genome shotgun (WGS) entry which is preliminary data.</text>
</comment>
<feature type="domain" description="Response regulatory" evidence="13">
    <location>
        <begin position="988"/>
        <end position="1105"/>
    </location>
</feature>
<evidence type="ECO:0000256" key="7">
    <source>
        <dbReference type="ARBA" id="ARBA00022777"/>
    </source>
</evidence>
<keyword evidence="18" id="KW-1185">Reference proteome</keyword>
<dbReference type="CDD" id="cd00082">
    <property type="entry name" value="HisKA"/>
    <property type="match status" value="1"/>
</dbReference>
<dbReference type="PROSITE" id="PS50839">
    <property type="entry name" value="CHASE"/>
    <property type="match status" value="1"/>
</dbReference>
<feature type="domain" description="CHASE" evidence="16">
    <location>
        <begin position="138"/>
        <end position="245"/>
    </location>
</feature>
<dbReference type="InterPro" id="IPR036097">
    <property type="entry name" value="HisK_dim/P_sf"/>
</dbReference>
<dbReference type="InterPro" id="IPR003594">
    <property type="entry name" value="HATPase_dom"/>
</dbReference>
<evidence type="ECO:0000256" key="5">
    <source>
        <dbReference type="ARBA" id="ARBA00022679"/>
    </source>
</evidence>
<sequence>MDEKPRVTPPQPWRAIGVTLALLIGLGGLIVWQWQSLEARNREENRQRFKLEAQDVGQRVLARMRAYEMVLRGVAGLMLGGEQVSLAQWDLAVDQLRLQDRYPGIMALGWARHLGKDQLDDYLAGLKAGGREDYRLFPPGAREEYVPIDYISPLDWRNRRAQGFDMFSEPVRRAAIERARRSGDATLSAPVTLRQETQLDALGGVLLYLPVFRAGQPAGGDESGQALPLGYVYGAFRVEDLMAGIFGTQNRLFDIALKDREAPGTAMQPGEPQTGSAPLLRQTMELALYGRTWLLEVASTPQYEAAMGRRNTSFSLWMGLTAAGLLALLVGGYLHLRDRELYASRLATSTLSEREERFRLVVEASPNAIVLVDSRGRIVMVNQQAEQLFGYPREELLGKPVEKLLPQGQREGHVGLRRGYQDKPEPRRMGSNRELFGQHRDGRLIPLEVGLSPLRSGQESWVQAVIIDISERKAAEQRFRLVVEASPNAIVLVDSQGRINMVNQQTEQMFGYTRQELLGQPVEMLLPLDLRKSHVPFRRGYQDDPKPRRMGGNRDLYGQHRDGRLIPLEVGLSPLHSGEDTLVQAVIIDISQRKAAEQRLRDQAEQLVLANRYKSEFLANMSHELRTPLNSILILSDQLRQNGAGNLTAKQTKHADIVHRAGSDLLQLINSVLDLAKVESGRMQIKLEPLNLQEMLVELDAGMRPMAELKRLHLHSQVEPGVPPVILSDRARLHQILRNLLSNALKFTEQGEVSLSVSCSAYGHEDGQEQLHFSVRDSGIGIAADQHELIFQAFQQIDGSTSRRFGGTGLGLAITRKLAQALGGDVSLQSTPGQGSCFTVSLPLQQLPEVPVGDDAAQPQRSGTGPSVLIVEDDANFASVIVEAAHAHGFSCVHCRSGGQALNLLQSERFCAVILDILLPDISGWQLFRRLRQQDRQRAIPVHIISCVPQPADWNDDGTRYLVKPIARADLEQVFVDLQQADQAPRHSLLLVEDVEVEREYYRGNLRQLGFDVVASADAREALAAYSQGHFAALVIDLDLPDQDGFELLECLERQRPLNGTRVVINTGVDVTQQTLQRLRRYSAVVVRKHGDDMRALGLAVQGFLGSVREPDRQLAPPAEQALSHLDGRHVLLVDDDVRNVYALSALLDEAGLRVSTAQDGMEAIACYQQGDFDLILMDMAMPTMDGYTATRLLKDEQGCAIPIIALTAHAMKGDREKCLDAGADDYLAKPVSRDELLGMLGRWLIDPPSEGAPALDELP</sequence>
<dbReference type="InterPro" id="IPR011006">
    <property type="entry name" value="CheY-like_superfamily"/>
</dbReference>
<dbReference type="InterPro" id="IPR042240">
    <property type="entry name" value="CHASE_sf"/>
</dbReference>
<comment type="subcellular location">
    <subcellularLocation>
        <location evidence="2">Membrane</location>
    </subcellularLocation>
</comment>
<feature type="modified residue" description="4-aspartylphosphate" evidence="10">
    <location>
        <position position="916"/>
    </location>
</feature>
<dbReference type="SMART" id="SM00086">
    <property type="entry name" value="PAC"/>
    <property type="match status" value="2"/>
</dbReference>
<protein>
    <recommendedName>
        <fullName evidence="3">histidine kinase</fullName>
        <ecNumber evidence="3">2.7.13.3</ecNumber>
    </recommendedName>
</protein>
<dbReference type="Gene3D" id="3.30.565.10">
    <property type="entry name" value="Histidine kinase-like ATPase, C-terminal domain"/>
    <property type="match status" value="1"/>
</dbReference>
<feature type="modified residue" description="4-aspartylphosphate" evidence="10">
    <location>
        <position position="1179"/>
    </location>
</feature>
<dbReference type="InterPro" id="IPR000014">
    <property type="entry name" value="PAS"/>
</dbReference>
<dbReference type="InterPro" id="IPR001789">
    <property type="entry name" value="Sig_transdc_resp-reg_receiver"/>
</dbReference>
<dbReference type="SMART" id="SM00091">
    <property type="entry name" value="PAS"/>
    <property type="match status" value="2"/>
</dbReference>
<dbReference type="CDD" id="cd00130">
    <property type="entry name" value="PAS"/>
    <property type="match status" value="2"/>
</dbReference>
<keyword evidence="8 11" id="KW-1133">Transmembrane helix</keyword>
<dbReference type="PANTHER" id="PTHR43047">
    <property type="entry name" value="TWO-COMPONENT HISTIDINE PROTEIN KINASE"/>
    <property type="match status" value="1"/>
</dbReference>
<dbReference type="PROSITE" id="PS50112">
    <property type="entry name" value="PAS"/>
    <property type="match status" value="2"/>
</dbReference>
<dbReference type="PROSITE" id="PS50113">
    <property type="entry name" value="PAC"/>
    <property type="match status" value="2"/>
</dbReference>
<dbReference type="NCBIfam" id="TIGR00229">
    <property type="entry name" value="sensory_box"/>
    <property type="match status" value="2"/>
</dbReference>
<dbReference type="CDD" id="cd00156">
    <property type="entry name" value="REC"/>
    <property type="match status" value="1"/>
</dbReference>
<dbReference type="EC" id="2.7.13.3" evidence="3"/>
<evidence type="ECO:0000313" key="18">
    <source>
        <dbReference type="Proteomes" id="UP001560296"/>
    </source>
</evidence>
<keyword evidence="7" id="KW-0418">Kinase</keyword>
<comment type="catalytic activity">
    <reaction evidence="1">
        <text>ATP + protein L-histidine = ADP + protein N-phospho-L-histidine.</text>
        <dbReference type="EC" id="2.7.13.3"/>
    </reaction>
</comment>
<feature type="domain" description="Response regulatory" evidence="13">
    <location>
        <begin position="867"/>
        <end position="979"/>
    </location>
</feature>
<proteinExistence type="predicted"/>
<feature type="domain" description="PAC" evidence="15">
    <location>
        <begin position="431"/>
        <end position="481"/>
    </location>
</feature>
<evidence type="ECO:0000256" key="1">
    <source>
        <dbReference type="ARBA" id="ARBA00000085"/>
    </source>
</evidence>